<dbReference type="EMBL" id="AB841841">
    <property type="protein sequence ID" value="BAP12213.1"/>
    <property type="molecule type" value="Genomic_DNA"/>
</dbReference>
<evidence type="ECO:0000313" key="4">
    <source>
        <dbReference type="EMBL" id="BAP12210.1"/>
    </source>
</evidence>
<feature type="non-terminal residue" evidence="3">
    <location>
        <position position="30"/>
    </location>
</feature>
<accession>A0A068PVP0</accession>
<reference evidence="3" key="1">
    <citation type="journal article" date="2014" name="New Phytol.">
        <title>Molecular evidence for ancient relicts of arctic-alpine plants in East Asia.</title>
        <authorList>
            <person name="Ikeda H."/>
            <person name="Yakubov V."/>
            <person name="Barkalov V."/>
            <person name="Setoguchi H."/>
        </authorList>
    </citation>
    <scope>NUCLEOTIDE SEQUENCE</scope>
    <source>
        <strain evidence="3">2839</strain>
        <strain evidence="4">2844</strain>
        <strain evidence="5">2849</strain>
        <strain evidence="6">2852</strain>
        <strain evidence="7">2856</strain>
        <strain evidence="8">2878</strain>
        <strain evidence="9">2883</strain>
        <strain evidence="1">3032</strain>
        <strain evidence="2">3037</strain>
    </source>
</reference>
<name>A0A068PVP0_9ERIC</name>
<evidence type="ECO:0000313" key="8">
    <source>
        <dbReference type="EMBL" id="BAP12214.1"/>
    </source>
</evidence>
<dbReference type="EMBL" id="AB841840">
    <property type="protein sequence ID" value="BAP12212.1"/>
    <property type="molecule type" value="Genomic_DNA"/>
</dbReference>
<evidence type="ECO:0000313" key="6">
    <source>
        <dbReference type="EMBL" id="BAP12212.1"/>
    </source>
</evidence>
<dbReference type="EMBL" id="AB841838">
    <property type="protein sequence ID" value="BAP12210.1"/>
    <property type="molecule type" value="Genomic_DNA"/>
</dbReference>
<dbReference type="EMBL" id="AB899976">
    <property type="protein sequence ID" value="BAP11735.1"/>
    <property type="molecule type" value="Genomic_DNA"/>
</dbReference>
<dbReference type="EMBL" id="AB841842">
    <property type="protein sequence ID" value="BAP12214.1"/>
    <property type="molecule type" value="Genomic_DNA"/>
</dbReference>
<protein>
    <submittedName>
        <fullName evidence="3">Uroporphyrinogen decarboxylase 2</fullName>
    </submittedName>
</protein>
<dbReference type="EMBL" id="AB841839">
    <property type="protein sequence ID" value="BAP12211.1"/>
    <property type="molecule type" value="Genomic_DNA"/>
</dbReference>
<evidence type="ECO:0000313" key="3">
    <source>
        <dbReference type="EMBL" id="BAP12209.1"/>
    </source>
</evidence>
<evidence type="ECO:0000313" key="7">
    <source>
        <dbReference type="EMBL" id="BAP12213.1"/>
    </source>
</evidence>
<feature type="non-terminal residue" evidence="3">
    <location>
        <position position="1"/>
    </location>
</feature>
<evidence type="ECO:0000313" key="5">
    <source>
        <dbReference type="EMBL" id="BAP12211.1"/>
    </source>
</evidence>
<evidence type="ECO:0000313" key="2">
    <source>
        <dbReference type="EMBL" id="BAP11735.1"/>
    </source>
</evidence>
<proteinExistence type="predicted"/>
<evidence type="ECO:0000313" key="9">
    <source>
        <dbReference type="EMBL" id="BAP12215.1"/>
    </source>
</evidence>
<dbReference type="AlphaFoldDB" id="A0A068PVP0"/>
<dbReference type="EMBL" id="AB841837">
    <property type="protein sequence ID" value="BAP12209.1"/>
    <property type="molecule type" value="Genomic_DNA"/>
</dbReference>
<dbReference type="EMBL" id="AB841843">
    <property type="protein sequence ID" value="BAP12215.1"/>
    <property type="molecule type" value="Genomic_DNA"/>
</dbReference>
<organism evidence="3">
    <name type="scientific">Phyllodoce glanduliflora</name>
    <dbReference type="NCBI Taxonomy" id="764537"/>
    <lineage>
        <taxon>Eukaryota</taxon>
        <taxon>Viridiplantae</taxon>
        <taxon>Streptophyta</taxon>
        <taxon>Embryophyta</taxon>
        <taxon>Tracheophyta</taxon>
        <taxon>Spermatophyta</taxon>
        <taxon>Magnoliopsida</taxon>
        <taxon>eudicotyledons</taxon>
        <taxon>Gunneridae</taxon>
        <taxon>Pentapetalae</taxon>
        <taxon>asterids</taxon>
        <taxon>Ericales</taxon>
        <taxon>Ericaceae</taxon>
        <taxon>Ericoideae</taxon>
        <taxon>Phyllodoceae</taxon>
        <taxon>Phyllodoce</taxon>
    </lineage>
</organism>
<sequence length="30" mass="3581">VIKPFARSILLFVKDQKMLILLWKFLYSLG</sequence>
<gene>
    <name evidence="3" type="primary">HEME2</name>
</gene>
<evidence type="ECO:0000313" key="1">
    <source>
        <dbReference type="EMBL" id="BAP11731.1"/>
    </source>
</evidence>
<dbReference type="EMBL" id="AB899972">
    <property type="protein sequence ID" value="BAP11731.1"/>
    <property type="molecule type" value="Genomic_DNA"/>
</dbReference>